<dbReference type="InterPro" id="IPR052344">
    <property type="entry name" value="Transposase-related"/>
</dbReference>
<accession>A0ABQ0JU37</accession>
<sequence>MDSIGILPKFRGILCHDHWKPYYKCDCTHALYDVHHLRELTGVWEEDKQQWAKDTISLSEGINRAVKDAGGLLEISEAEKYRQRYRLILKNAEAECPAPDETNRKGKRGRMKRTKARNLLERLIECEDDVFRFMDNKIVPFTNNLGENDIRMTKVQQKISGCFRSLDGAKIFCRIRSYLSTCRKQGVSSCLALKTLFRGELPDFVCS</sequence>
<feature type="domain" description="Transposase IS66 central" evidence="1">
    <location>
        <begin position="6"/>
        <end position="170"/>
    </location>
</feature>
<dbReference type="PANTHER" id="PTHR33678">
    <property type="entry name" value="BLL1576 PROTEIN"/>
    <property type="match status" value="1"/>
</dbReference>
<keyword evidence="3" id="KW-1185">Reference proteome</keyword>
<comment type="caution">
    <text evidence="2">The sequence shown here is derived from an EMBL/GenBank/DDBJ whole genome shotgun (WGS) entry which is preliminary data.</text>
</comment>
<evidence type="ECO:0000259" key="1">
    <source>
        <dbReference type="Pfam" id="PF03050"/>
    </source>
</evidence>
<protein>
    <recommendedName>
        <fullName evidence="1">Transposase IS66 central domain-containing protein</fullName>
    </recommendedName>
</protein>
<proteinExistence type="predicted"/>
<name>A0ABQ0JU37_9BACT</name>
<gene>
    <name evidence="2" type="ORF">BROSI_A0786</name>
</gene>
<reference evidence="3" key="1">
    <citation type="journal article" date="2015" name="Genome Announc.">
        <title>Draft Genome Sequence of an Anaerobic Ammonium-Oxidizing Bacterium, "Candidatus Brocadia sinica".</title>
        <authorList>
            <person name="Oshiki M."/>
            <person name="Shinyako-Hata K."/>
            <person name="Satoh H."/>
            <person name="Okabe S."/>
        </authorList>
    </citation>
    <scope>NUCLEOTIDE SEQUENCE [LARGE SCALE GENOMIC DNA]</scope>
    <source>
        <strain evidence="3">JPN1</strain>
    </source>
</reference>
<dbReference type="PANTHER" id="PTHR33678:SF1">
    <property type="entry name" value="BLL1576 PROTEIN"/>
    <property type="match status" value="1"/>
</dbReference>
<dbReference type="EMBL" id="BAFN01000001">
    <property type="protein sequence ID" value="GAN32274.1"/>
    <property type="molecule type" value="Genomic_DNA"/>
</dbReference>
<evidence type="ECO:0000313" key="3">
    <source>
        <dbReference type="Proteomes" id="UP000032309"/>
    </source>
</evidence>
<dbReference type="Proteomes" id="UP000032309">
    <property type="component" value="Unassembled WGS sequence"/>
</dbReference>
<organism evidence="2 3">
    <name type="scientific">Candidatus Brocadia sinica JPN1</name>
    <dbReference type="NCBI Taxonomy" id="1197129"/>
    <lineage>
        <taxon>Bacteria</taxon>
        <taxon>Pseudomonadati</taxon>
        <taxon>Planctomycetota</taxon>
        <taxon>Candidatus Brocadiia</taxon>
        <taxon>Candidatus Brocadiales</taxon>
        <taxon>Candidatus Brocadiaceae</taxon>
        <taxon>Candidatus Brocadia</taxon>
    </lineage>
</organism>
<dbReference type="Pfam" id="PF03050">
    <property type="entry name" value="DDE_Tnp_IS66"/>
    <property type="match status" value="1"/>
</dbReference>
<dbReference type="InterPro" id="IPR004291">
    <property type="entry name" value="Transposase_IS66_central"/>
</dbReference>
<evidence type="ECO:0000313" key="2">
    <source>
        <dbReference type="EMBL" id="GAN32274.1"/>
    </source>
</evidence>